<dbReference type="PANTHER" id="PTHR43316:SF3">
    <property type="entry name" value="HALOACID DEHALOGENASE, TYPE II (AFU_ORTHOLOGUE AFUA_2G07750)-RELATED"/>
    <property type="match status" value="1"/>
</dbReference>
<dbReference type="InterPro" id="IPR051540">
    <property type="entry name" value="S-2-haloacid_dehalogenase"/>
</dbReference>
<dbReference type="Proteomes" id="UP000515498">
    <property type="component" value="Chromosome"/>
</dbReference>
<reference evidence="5" key="1">
    <citation type="submission" date="2016-10" db="EMBL/GenBank/DDBJ databases">
        <authorList>
            <person name="Varghese N."/>
            <person name="Submissions S."/>
        </authorList>
    </citation>
    <scope>NUCLEOTIDE SEQUENCE [LARGE SCALE GENOMIC DNA]</scope>
    <source>
        <strain evidence="5">UNC267MFSha1.1M11</strain>
    </source>
</reference>
<comment type="similarity">
    <text evidence="1">Belongs to the HAD-like hydrolase superfamily. S-2-haloalkanoic acid dehalogenase family.</text>
</comment>
<dbReference type="InterPro" id="IPR006328">
    <property type="entry name" value="2-HAD"/>
</dbReference>
<reference evidence="3 6" key="3">
    <citation type="submission" date="2020-07" db="EMBL/GenBank/DDBJ databases">
        <title>Draft genome sequence of four isobutane-metabolizing strains capable of cometabolically degrading diverse ether contaminants.</title>
        <authorList>
            <person name="Chen W."/>
            <person name="Faulkner N."/>
            <person name="Smith C."/>
            <person name="Hyman M."/>
        </authorList>
    </citation>
    <scope>NUCLEOTIDE SEQUENCE [LARGE SCALE GENOMIC DNA]</scope>
    <source>
        <strain evidence="3 6">2A</strain>
    </source>
</reference>
<dbReference type="AlphaFoldDB" id="A0A1G4W9C4"/>
<dbReference type="Proteomes" id="UP000199707">
    <property type="component" value="Unassembled WGS sequence"/>
</dbReference>
<dbReference type="EMBL" id="CP059894">
    <property type="protein sequence ID" value="QNJ90630.1"/>
    <property type="molecule type" value="Genomic_DNA"/>
</dbReference>
<dbReference type="InterPro" id="IPR006439">
    <property type="entry name" value="HAD-SF_hydro_IA"/>
</dbReference>
<dbReference type="Gene3D" id="3.40.50.1000">
    <property type="entry name" value="HAD superfamily/HAD-like"/>
    <property type="match status" value="1"/>
</dbReference>
<keyword evidence="2" id="KW-0378">Hydrolase</keyword>
<dbReference type="SFLD" id="SFLDG01129">
    <property type="entry name" value="C1.5:_HAD__Beta-PGM__Phosphata"/>
    <property type="match status" value="1"/>
</dbReference>
<dbReference type="InterPro" id="IPR023214">
    <property type="entry name" value="HAD_sf"/>
</dbReference>
<dbReference type="SUPFAM" id="SSF56784">
    <property type="entry name" value="HAD-like"/>
    <property type="match status" value="1"/>
</dbReference>
<evidence type="ECO:0000313" key="4">
    <source>
        <dbReference type="EMBL" id="SCX18912.1"/>
    </source>
</evidence>
<dbReference type="InterPro" id="IPR023198">
    <property type="entry name" value="PGP-like_dom2"/>
</dbReference>
<dbReference type="Gene3D" id="1.10.150.240">
    <property type="entry name" value="Putative phosphatase, domain 2"/>
    <property type="match status" value="1"/>
</dbReference>
<dbReference type="NCBIfam" id="TIGR01493">
    <property type="entry name" value="HAD-SF-IA-v2"/>
    <property type="match status" value="1"/>
</dbReference>
<reference evidence="4" key="2">
    <citation type="submission" date="2016-10" db="EMBL/GenBank/DDBJ databases">
        <authorList>
            <person name="de Groot N.N."/>
        </authorList>
    </citation>
    <scope>NUCLEOTIDE SEQUENCE [LARGE SCALE GENOMIC DNA]</scope>
    <source>
        <strain evidence="4">UNC267MFSha1.1M11</strain>
    </source>
</reference>
<sequence length="230" mass="25707">MRFRAYLFDVQGTLLDFFGPVSRAVKDFLDANQITTVDPGEFTRDWRTNYFHRVRTLSQSVDQWHPVQREYAAGFGEVCVSHGLAEPTWAAAESVASSWQRLEPWPDVRAGMARLRRDALTATLSNTDMSTMVSLFKNLAIDIDAVFTAELVGAFKPDPRTYLRAVRYLGVQPHETAMVACHPYDLNAATSLGLGTVFLSRPHEYGDPHFAHEMAAGSVDQVVRAVGDIR</sequence>
<proteinExistence type="inferred from homology"/>
<dbReference type="STRING" id="1502745.SAMN02799620_02584"/>
<protein>
    <submittedName>
        <fullName evidence="4">2-haloacid dehalogenase</fullName>
    </submittedName>
    <submittedName>
        <fullName evidence="3">Haloacid dehalogenase type II</fullName>
    </submittedName>
</protein>
<dbReference type="Pfam" id="PF00702">
    <property type="entry name" value="Hydrolase"/>
    <property type="match status" value="1"/>
</dbReference>
<dbReference type="GO" id="GO:0019120">
    <property type="term" value="F:hydrolase activity, acting on acid halide bonds, in C-halide compounds"/>
    <property type="evidence" value="ECO:0007669"/>
    <property type="project" value="InterPro"/>
</dbReference>
<evidence type="ECO:0000313" key="6">
    <source>
        <dbReference type="Proteomes" id="UP000515498"/>
    </source>
</evidence>
<evidence type="ECO:0000256" key="2">
    <source>
        <dbReference type="ARBA" id="ARBA00022801"/>
    </source>
</evidence>
<name>A0A1G4W9C4_9MYCO</name>
<accession>A0A1G4W9C4</accession>
<dbReference type="PRINTS" id="PR00413">
    <property type="entry name" value="HADHALOGNASE"/>
</dbReference>
<evidence type="ECO:0000256" key="1">
    <source>
        <dbReference type="ARBA" id="ARBA00008106"/>
    </source>
</evidence>
<dbReference type="NCBIfam" id="TIGR01428">
    <property type="entry name" value="HAD_type_II"/>
    <property type="match status" value="1"/>
</dbReference>
<organism evidence="4 5">
    <name type="scientific">Mycolicibacterium fluoranthenivorans</name>
    <dbReference type="NCBI Taxonomy" id="258505"/>
    <lineage>
        <taxon>Bacteria</taxon>
        <taxon>Bacillati</taxon>
        <taxon>Actinomycetota</taxon>
        <taxon>Actinomycetes</taxon>
        <taxon>Mycobacteriales</taxon>
        <taxon>Mycobacteriaceae</taxon>
        <taxon>Mycolicibacterium</taxon>
    </lineage>
</organism>
<evidence type="ECO:0000313" key="3">
    <source>
        <dbReference type="EMBL" id="QNJ90630.1"/>
    </source>
</evidence>
<dbReference type="SFLD" id="SFLDS00003">
    <property type="entry name" value="Haloacid_Dehalogenase"/>
    <property type="match status" value="1"/>
</dbReference>
<gene>
    <name evidence="3" type="ORF">HZU40_20485</name>
    <name evidence="4" type="ORF">SAMN02799620_02584</name>
</gene>
<dbReference type="EMBL" id="FMUB01000005">
    <property type="protein sequence ID" value="SCX18912.1"/>
    <property type="molecule type" value="Genomic_DNA"/>
</dbReference>
<dbReference type="PANTHER" id="PTHR43316">
    <property type="entry name" value="HYDROLASE, HALOACID DELAHOGENASE-RELATED"/>
    <property type="match status" value="1"/>
</dbReference>
<dbReference type="KEGG" id="mflu:HZU40_20485"/>
<dbReference type="InterPro" id="IPR036412">
    <property type="entry name" value="HAD-like_sf"/>
</dbReference>
<dbReference type="RefSeq" id="WP_090357423.1">
    <property type="nucleotide sequence ID" value="NZ_CP059894.1"/>
</dbReference>
<evidence type="ECO:0000313" key="5">
    <source>
        <dbReference type="Proteomes" id="UP000199707"/>
    </source>
</evidence>